<keyword evidence="5" id="KW-1185">Reference proteome</keyword>
<evidence type="ECO:0000313" key="5">
    <source>
        <dbReference type="Proteomes" id="UP000198651"/>
    </source>
</evidence>
<dbReference type="SUPFAM" id="SSF52096">
    <property type="entry name" value="ClpP/crotonase"/>
    <property type="match status" value="1"/>
</dbReference>
<dbReference type="PANTHER" id="PTHR11941">
    <property type="entry name" value="ENOYL-COA HYDRATASE-RELATED"/>
    <property type="match status" value="1"/>
</dbReference>
<dbReference type="Gene3D" id="3.90.226.10">
    <property type="entry name" value="2-enoyl-CoA Hydratase, Chain A, domain 1"/>
    <property type="match status" value="1"/>
</dbReference>
<dbReference type="FunFam" id="1.10.12.10:FF:000001">
    <property type="entry name" value="Probable enoyl-CoA hydratase, mitochondrial"/>
    <property type="match status" value="1"/>
</dbReference>
<sequence>MTENLVLFDKREKYAILRLNRPETRNALNSELLQELSSHLLTIENDSKLHCAILTGHEKFFASGADIEMMRSLSHSESFLSNFISDFDPISSFRKPLIAAVSGYALGAGCELALMCDIILAADSARFGQPEVNLGIIPGAGGTQRLGRSIGKAKTMDMCMSARILTAEEADIAGLVSRVIPDKDLITEAEEIAQKLGSLSLPVLMKIKSSVINSYETSLFAGTHLERQLFYSCFSTHDQKEGMSAFLEKRSPEFHNE</sequence>
<dbReference type="Proteomes" id="UP000198651">
    <property type="component" value="Chromosome I"/>
</dbReference>
<dbReference type="Gene3D" id="1.10.12.10">
    <property type="entry name" value="Lyase 2-enoyl-coa Hydratase, Chain A, domain 2"/>
    <property type="match status" value="1"/>
</dbReference>
<protein>
    <submittedName>
        <fullName evidence="4">Enoyl-CoA hydratase</fullName>
    </submittedName>
</protein>
<organism evidence="4 5">
    <name type="scientific">Candidatus Ichthyocystis hellenicum</name>
    <dbReference type="NCBI Taxonomy" id="1561003"/>
    <lineage>
        <taxon>Bacteria</taxon>
        <taxon>Pseudomonadati</taxon>
        <taxon>Pseudomonadota</taxon>
        <taxon>Betaproteobacteria</taxon>
        <taxon>Burkholderiales</taxon>
        <taxon>Candidatus Ichthyocystis</taxon>
    </lineage>
</organism>
<name>A0A0S4M129_9BURK</name>
<proteinExistence type="inferred from homology"/>
<accession>A0A0S4M129</accession>
<dbReference type="GO" id="GO:0016836">
    <property type="term" value="F:hydro-lyase activity"/>
    <property type="evidence" value="ECO:0007669"/>
    <property type="project" value="UniProtKB-ARBA"/>
</dbReference>
<dbReference type="FunFam" id="3.90.226.10:FF:000009">
    <property type="entry name" value="Carnitinyl-CoA dehydratase"/>
    <property type="match status" value="1"/>
</dbReference>
<dbReference type="EMBL" id="LN906597">
    <property type="protein sequence ID" value="CUT17479.1"/>
    <property type="molecule type" value="Genomic_DNA"/>
</dbReference>
<dbReference type="AlphaFoldDB" id="A0A0S4M129"/>
<evidence type="ECO:0000256" key="1">
    <source>
        <dbReference type="ARBA" id="ARBA00005254"/>
    </source>
</evidence>
<dbReference type="InterPro" id="IPR014748">
    <property type="entry name" value="Enoyl-CoA_hydra_C"/>
</dbReference>
<dbReference type="InterPro" id="IPR001753">
    <property type="entry name" value="Enoyl-CoA_hydra/iso"/>
</dbReference>
<evidence type="ECO:0000256" key="3">
    <source>
        <dbReference type="RuleBase" id="RU003707"/>
    </source>
</evidence>
<reference evidence="5" key="1">
    <citation type="submission" date="2015-11" db="EMBL/GenBank/DDBJ databases">
        <authorList>
            <person name="Seth-Smith H.M.B."/>
        </authorList>
    </citation>
    <scope>NUCLEOTIDE SEQUENCE [LARGE SCALE GENOMIC DNA]</scope>
    <source>
        <strain evidence="5">2013Ark11</strain>
    </source>
</reference>
<dbReference type="CDD" id="cd06558">
    <property type="entry name" value="crotonase-like"/>
    <property type="match status" value="1"/>
</dbReference>
<keyword evidence="2" id="KW-0456">Lyase</keyword>
<dbReference type="PATRIC" id="fig|1561003.3.peg.647"/>
<dbReference type="PANTHER" id="PTHR11941:SF54">
    <property type="entry name" value="ENOYL-COA HYDRATASE, MITOCHONDRIAL"/>
    <property type="match status" value="1"/>
</dbReference>
<dbReference type="STRING" id="1561003.Ark11_0643"/>
<dbReference type="PROSITE" id="PS00166">
    <property type="entry name" value="ENOYL_COA_HYDRATASE"/>
    <property type="match status" value="1"/>
</dbReference>
<dbReference type="InterPro" id="IPR029045">
    <property type="entry name" value="ClpP/crotonase-like_dom_sf"/>
</dbReference>
<evidence type="ECO:0000256" key="2">
    <source>
        <dbReference type="ARBA" id="ARBA00023239"/>
    </source>
</evidence>
<dbReference type="OrthoDB" id="9775794at2"/>
<dbReference type="RefSeq" id="WP_092342904.1">
    <property type="nucleotide sequence ID" value="NZ_FLSL01000085.1"/>
</dbReference>
<dbReference type="Pfam" id="PF00378">
    <property type="entry name" value="ECH_1"/>
    <property type="match status" value="1"/>
</dbReference>
<dbReference type="GO" id="GO:0006635">
    <property type="term" value="P:fatty acid beta-oxidation"/>
    <property type="evidence" value="ECO:0007669"/>
    <property type="project" value="TreeGrafter"/>
</dbReference>
<dbReference type="InterPro" id="IPR018376">
    <property type="entry name" value="Enoyl-CoA_hyd/isom_CS"/>
</dbReference>
<evidence type="ECO:0000313" key="4">
    <source>
        <dbReference type="EMBL" id="CUT17479.1"/>
    </source>
</evidence>
<gene>
    <name evidence="4" type="primary">echA</name>
    <name evidence="4" type="ORF">Ark11_0643</name>
</gene>
<comment type="similarity">
    <text evidence="1 3">Belongs to the enoyl-CoA hydratase/isomerase family.</text>
</comment>